<protein>
    <recommendedName>
        <fullName evidence="6">Zn(2)-C6 fungal-type domain-containing protein</fullName>
    </recommendedName>
</protein>
<dbReference type="PROSITE" id="PS00463">
    <property type="entry name" value="ZN2_CY6_FUNGAL_1"/>
    <property type="match status" value="1"/>
</dbReference>
<feature type="region of interest" description="Disordered" evidence="5">
    <location>
        <begin position="62"/>
        <end position="91"/>
    </location>
</feature>
<organism evidence="7 8">
    <name type="scientific">Aspergillus calidoustus</name>
    <dbReference type="NCBI Taxonomy" id="454130"/>
    <lineage>
        <taxon>Eukaryota</taxon>
        <taxon>Fungi</taxon>
        <taxon>Dikarya</taxon>
        <taxon>Ascomycota</taxon>
        <taxon>Pezizomycotina</taxon>
        <taxon>Eurotiomycetes</taxon>
        <taxon>Eurotiomycetidae</taxon>
        <taxon>Eurotiales</taxon>
        <taxon>Aspergillaceae</taxon>
        <taxon>Aspergillus</taxon>
        <taxon>Aspergillus subgen. Nidulantes</taxon>
    </lineage>
</organism>
<dbReference type="CDD" id="cd00067">
    <property type="entry name" value="GAL4"/>
    <property type="match status" value="1"/>
</dbReference>
<dbReference type="GO" id="GO:0001080">
    <property type="term" value="P:nitrogen catabolite activation of transcription from RNA polymerase II promoter"/>
    <property type="evidence" value="ECO:0007669"/>
    <property type="project" value="TreeGrafter"/>
</dbReference>
<name>A0A0U5GPQ9_ASPCI</name>
<dbReference type="OrthoDB" id="3034343at2759"/>
<sequence>MEHSTPQRRRSFKIKTKFGSARQWRSRKNPPCDACRRRKTACIIETSPPCRFCRSKGQVCTSTDIETGRPSRQGPRDTVVESDQDTTDSTVDASYLSIPPLTSPGIESDSFGIPLIAQTTSPSYRSASVAASLTSPGAHLPNSTPRSDNGPVVDTLEDNENRTAHSVGLSGEQDTDLLASFRSFITNERDGVSADVIQAFAGDLEVTAFPIHFNLLTDEFQPADDVAKSRISDAIESMVSPHASTLVRLFFKTRPKFQLHFGAPSTGWAPRFGSTTRMWRALCTLTCILCLRRLNRLFSESSTLQIYGLYRHVYFYCTSVPPITRQSRHHGPGSSLRIPSLARTWPDCIGTARHGTSYREKRNYGESYGGRPT</sequence>
<evidence type="ECO:0000256" key="1">
    <source>
        <dbReference type="ARBA" id="ARBA00023015"/>
    </source>
</evidence>
<dbReference type="GO" id="GO:0003677">
    <property type="term" value="F:DNA binding"/>
    <property type="evidence" value="ECO:0007669"/>
    <property type="project" value="UniProtKB-KW"/>
</dbReference>
<dbReference type="PANTHER" id="PTHR31668">
    <property type="entry name" value="GLUCOSE TRANSPORT TRANSCRIPTION REGULATOR RGT1-RELATED-RELATED"/>
    <property type="match status" value="1"/>
</dbReference>
<evidence type="ECO:0000256" key="5">
    <source>
        <dbReference type="SAM" id="MobiDB-lite"/>
    </source>
</evidence>
<dbReference type="Gene3D" id="4.10.240.10">
    <property type="entry name" value="Zn(2)-C6 fungal-type DNA-binding domain"/>
    <property type="match status" value="1"/>
</dbReference>
<keyword evidence="8" id="KW-1185">Reference proteome</keyword>
<dbReference type="Proteomes" id="UP000054771">
    <property type="component" value="Unassembled WGS sequence"/>
</dbReference>
<accession>A0A0U5GPQ9</accession>
<evidence type="ECO:0000259" key="6">
    <source>
        <dbReference type="PROSITE" id="PS00463"/>
    </source>
</evidence>
<gene>
    <name evidence="7" type="ORF">ASPCAL03177</name>
</gene>
<feature type="compositionally biased region" description="Basic and acidic residues" evidence="5">
    <location>
        <begin position="66"/>
        <end position="79"/>
    </location>
</feature>
<evidence type="ECO:0000256" key="3">
    <source>
        <dbReference type="ARBA" id="ARBA00023163"/>
    </source>
</evidence>
<dbReference type="AlphaFoldDB" id="A0A0U5GPQ9"/>
<dbReference type="GO" id="GO:0000981">
    <property type="term" value="F:DNA-binding transcription factor activity, RNA polymerase II-specific"/>
    <property type="evidence" value="ECO:0007669"/>
    <property type="project" value="InterPro"/>
</dbReference>
<keyword evidence="4" id="KW-0539">Nucleus</keyword>
<dbReference type="GO" id="GO:0008270">
    <property type="term" value="F:zinc ion binding"/>
    <property type="evidence" value="ECO:0007669"/>
    <property type="project" value="InterPro"/>
</dbReference>
<evidence type="ECO:0000256" key="4">
    <source>
        <dbReference type="ARBA" id="ARBA00023242"/>
    </source>
</evidence>
<evidence type="ECO:0000256" key="2">
    <source>
        <dbReference type="ARBA" id="ARBA00023125"/>
    </source>
</evidence>
<dbReference type="InterPro" id="IPR050797">
    <property type="entry name" value="Carb_Metab_Trans_Reg"/>
</dbReference>
<evidence type="ECO:0000313" key="7">
    <source>
        <dbReference type="EMBL" id="CEN60744.1"/>
    </source>
</evidence>
<keyword evidence="3" id="KW-0804">Transcription</keyword>
<keyword evidence="1" id="KW-0805">Transcription regulation</keyword>
<dbReference type="InterPro" id="IPR001138">
    <property type="entry name" value="Zn2Cys6_DnaBD"/>
</dbReference>
<dbReference type="InterPro" id="IPR036864">
    <property type="entry name" value="Zn2-C6_fun-type_DNA-bd_sf"/>
</dbReference>
<dbReference type="PANTHER" id="PTHR31668:SF23">
    <property type="entry name" value="ZN(II)2CYS6 TRANSCRIPTION FACTOR (EUROFUNG)"/>
    <property type="match status" value="1"/>
</dbReference>
<feature type="domain" description="Zn(2)-C6 fungal-type" evidence="6">
    <location>
        <begin position="31"/>
        <end position="60"/>
    </location>
</feature>
<reference evidence="8" key="1">
    <citation type="journal article" date="2016" name="Genome Announc.">
        <title>Draft genome sequences of fungus Aspergillus calidoustus.</title>
        <authorList>
            <person name="Horn F."/>
            <person name="Linde J."/>
            <person name="Mattern D.J."/>
            <person name="Walther G."/>
            <person name="Guthke R."/>
            <person name="Scherlach K."/>
            <person name="Martin K."/>
            <person name="Brakhage A.A."/>
            <person name="Petzke L."/>
            <person name="Valiante V."/>
        </authorList>
    </citation>
    <scope>NUCLEOTIDE SEQUENCE [LARGE SCALE GENOMIC DNA]</scope>
    <source>
        <strain evidence="8">SF006504</strain>
    </source>
</reference>
<dbReference type="SUPFAM" id="SSF57701">
    <property type="entry name" value="Zn2/Cys6 DNA-binding domain"/>
    <property type="match status" value="1"/>
</dbReference>
<dbReference type="EMBL" id="CDMC01000002">
    <property type="protein sequence ID" value="CEN60744.1"/>
    <property type="molecule type" value="Genomic_DNA"/>
</dbReference>
<proteinExistence type="predicted"/>
<evidence type="ECO:0000313" key="8">
    <source>
        <dbReference type="Proteomes" id="UP000054771"/>
    </source>
</evidence>
<dbReference type="STRING" id="454130.A0A0U5GPQ9"/>
<keyword evidence="2" id="KW-0238">DNA-binding</keyword>
<dbReference type="GO" id="GO:0005634">
    <property type="term" value="C:nucleus"/>
    <property type="evidence" value="ECO:0007669"/>
    <property type="project" value="TreeGrafter"/>
</dbReference>